<name>A0A507AF67_9PEZI</name>
<sequence length="840" mass="92299">MAGTPEGRDGVYARVYSPTFLSMIYDYLVLKFNLRYMWGCAADTILLPFFSENFSRRHLDIGVATGWFPAVALARPFRATSRQHITLLDISGNSLRAAQARVQASNPVADVQCVEADVTAPLPKALLAPRASEDQPATPLQFDSISMFNLFHCVPGPDKLKALTTYKELLSDHGVLSGCTVLGEKHATGWLTRWYVRYYNKVGLFNNLHDTREMFEKALHQEFEDVDTGLECEGYFSGLKWSTKHQPAGEYKSQRPSPQHKRSLGTALSPSETSSLRSEHTSVPSASDASNDHIVQGNIGHVACDGDVTTVTRHPVRRGSLVGATATIQNSATSEISQQGPPSIESTASSSRDGSHSLALSREYLTDASSAFIINWFEQVCSKWSGFDSSVNQNRMMAADLWRSSATVAGALESMSASFIASRLPSMRRNAVQLMQKATNLVQSELWAANSLPQLPAVPTGLLFSLFCLGTTVCWVDAKGLGIPFFREAKRILKRLDGQITSASNSRDWELLQFFNRCMTYCEMMLAMVRDEEATPTMANLELLPSAAPKPHASEEVISKSIHPWTGISTLTCELFTESVQLCRKYRRSIRATSGPFDIPSSSFQDFIDAQKLEERLLALDIVSNHNLDDTGDSATPATHLAEVAEAYRLSSLIHLYQTFPDLVSLRLPGRSLDVADDAVLWHEWIIPLCLYLVKVLDHIPPTSGSRMMQPLLYISASTGLRSNVSVGNQSSTPNDPLHPGNLFYSSPVLEHVGVGIALAGNDPRGLDHVSQIDIDVGNARHFVMSRLGILESSLPPTPVVVAKDLVSALWRAYDSEIPGCFAVHWVDVMEGGDLRSLFG</sequence>
<keyword evidence="9" id="KW-1185">Reference proteome</keyword>
<dbReference type="AlphaFoldDB" id="A0A507AF67"/>
<keyword evidence="3" id="KW-0805">Transcription regulation</keyword>
<evidence type="ECO:0000313" key="9">
    <source>
        <dbReference type="Proteomes" id="UP000319257"/>
    </source>
</evidence>
<evidence type="ECO:0000256" key="5">
    <source>
        <dbReference type="ARBA" id="ARBA00023163"/>
    </source>
</evidence>
<keyword evidence="6" id="KW-0539">Nucleus</keyword>
<dbReference type="GeneID" id="41977629"/>
<dbReference type="InterPro" id="IPR029063">
    <property type="entry name" value="SAM-dependent_MTases_sf"/>
</dbReference>
<dbReference type="SUPFAM" id="SSF53335">
    <property type="entry name" value="S-adenosyl-L-methionine-dependent methyltransferases"/>
    <property type="match status" value="1"/>
</dbReference>
<protein>
    <submittedName>
        <fullName evidence="8">Uncharacterized protein</fullName>
    </submittedName>
</protein>
<dbReference type="OrthoDB" id="10061782at2759"/>
<evidence type="ECO:0000256" key="3">
    <source>
        <dbReference type="ARBA" id="ARBA00023015"/>
    </source>
</evidence>
<dbReference type="PANTHER" id="PTHR37534:SF11">
    <property type="entry name" value="ZN(II)2CYS6 TRANSCRIPTION FACTOR (EUROFUNG)"/>
    <property type="match status" value="1"/>
</dbReference>
<dbReference type="RefSeq" id="XP_030989826.1">
    <property type="nucleotide sequence ID" value="XM_031132772.1"/>
</dbReference>
<keyword evidence="5" id="KW-0804">Transcription</keyword>
<reference evidence="8 9" key="1">
    <citation type="submission" date="2019-06" db="EMBL/GenBank/DDBJ databases">
        <title>Draft genome sequence of the filamentous fungus Phialemoniopsis curvata isolated from diesel fuel.</title>
        <authorList>
            <person name="Varaljay V.A."/>
            <person name="Lyon W.J."/>
            <person name="Crouch A.L."/>
            <person name="Drake C.E."/>
            <person name="Hollomon J.M."/>
            <person name="Nadeau L.J."/>
            <person name="Nunn H.S."/>
            <person name="Stevenson B.S."/>
            <person name="Bojanowski C.L."/>
            <person name="Crookes-Goodson W.J."/>
        </authorList>
    </citation>
    <scope>NUCLEOTIDE SEQUENCE [LARGE SCALE GENOMIC DNA]</scope>
    <source>
        <strain evidence="8 9">D216</strain>
    </source>
</reference>
<dbReference type="GO" id="GO:0045944">
    <property type="term" value="P:positive regulation of transcription by RNA polymerase II"/>
    <property type="evidence" value="ECO:0007669"/>
    <property type="project" value="TreeGrafter"/>
</dbReference>
<dbReference type="Gene3D" id="3.40.50.150">
    <property type="entry name" value="Vaccinia Virus protein VP39"/>
    <property type="match status" value="1"/>
</dbReference>
<dbReference type="GO" id="GO:0003700">
    <property type="term" value="F:DNA-binding transcription factor activity"/>
    <property type="evidence" value="ECO:0007669"/>
    <property type="project" value="TreeGrafter"/>
</dbReference>
<feature type="region of interest" description="Disordered" evidence="7">
    <location>
        <begin position="330"/>
        <end position="352"/>
    </location>
</feature>
<keyword evidence="2" id="KW-0862">Zinc</keyword>
<comment type="caution">
    <text evidence="8">The sequence shown here is derived from an EMBL/GenBank/DDBJ whole genome shotgun (WGS) entry which is preliminary data.</text>
</comment>
<comment type="subcellular location">
    <subcellularLocation>
        <location evidence="1">Nucleus</location>
    </subcellularLocation>
</comment>
<dbReference type="Proteomes" id="UP000319257">
    <property type="component" value="Unassembled WGS sequence"/>
</dbReference>
<dbReference type="PANTHER" id="PTHR37534">
    <property type="entry name" value="TRANSCRIPTIONAL ACTIVATOR PROTEIN UGA3"/>
    <property type="match status" value="1"/>
</dbReference>
<accession>A0A507AF67</accession>
<gene>
    <name evidence="8" type="ORF">E0L32_010182</name>
</gene>
<dbReference type="GO" id="GO:0005634">
    <property type="term" value="C:nucleus"/>
    <property type="evidence" value="ECO:0007669"/>
    <property type="project" value="UniProtKB-SubCell"/>
</dbReference>
<evidence type="ECO:0000256" key="6">
    <source>
        <dbReference type="ARBA" id="ARBA00023242"/>
    </source>
</evidence>
<dbReference type="STRING" id="1093900.A0A507AF67"/>
<dbReference type="InParanoid" id="A0A507AF67"/>
<dbReference type="Pfam" id="PF11951">
    <property type="entry name" value="Fungal_trans_2"/>
    <property type="match status" value="1"/>
</dbReference>
<evidence type="ECO:0000313" key="8">
    <source>
        <dbReference type="EMBL" id="TPX08115.1"/>
    </source>
</evidence>
<dbReference type="CDD" id="cd02440">
    <property type="entry name" value="AdoMet_MTases"/>
    <property type="match status" value="1"/>
</dbReference>
<evidence type="ECO:0000256" key="2">
    <source>
        <dbReference type="ARBA" id="ARBA00022833"/>
    </source>
</evidence>
<evidence type="ECO:0000256" key="7">
    <source>
        <dbReference type="SAM" id="MobiDB-lite"/>
    </source>
</evidence>
<evidence type="ECO:0000256" key="1">
    <source>
        <dbReference type="ARBA" id="ARBA00004123"/>
    </source>
</evidence>
<dbReference type="EMBL" id="SKBQ01000080">
    <property type="protein sequence ID" value="TPX08115.1"/>
    <property type="molecule type" value="Genomic_DNA"/>
</dbReference>
<dbReference type="GO" id="GO:0000976">
    <property type="term" value="F:transcription cis-regulatory region binding"/>
    <property type="evidence" value="ECO:0007669"/>
    <property type="project" value="TreeGrafter"/>
</dbReference>
<feature type="region of interest" description="Disordered" evidence="7">
    <location>
        <begin position="247"/>
        <end position="292"/>
    </location>
</feature>
<evidence type="ECO:0000256" key="4">
    <source>
        <dbReference type="ARBA" id="ARBA00023125"/>
    </source>
</evidence>
<feature type="compositionally biased region" description="Polar residues" evidence="7">
    <location>
        <begin position="266"/>
        <end position="289"/>
    </location>
</feature>
<proteinExistence type="predicted"/>
<keyword evidence="4" id="KW-0238">DNA-binding</keyword>
<dbReference type="InterPro" id="IPR021858">
    <property type="entry name" value="Fun_TF"/>
</dbReference>
<dbReference type="Pfam" id="PF13489">
    <property type="entry name" value="Methyltransf_23"/>
    <property type="match status" value="1"/>
</dbReference>
<organism evidence="8 9">
    <name type="scientific">Thyridium curvatum</name>
    <dbReference type="NCBI Taxonomy" id="1093900"/>
    <lineage>
        <taxon>Eukaryota</taxon>
        <taxon>Fungi</taxon>
        <taxon>Dikarya</taxon>
        <taxon>Ascomycota</taxon>
        <taxon>Pezizomycotina</taxon>
        <taxon>Sordariomycetes</taxon>
        <taxon>Sordariomycetidae</taxon>
        <taxon>Thyridiales</taxon>
        <taxon>Thyridiaceae</taxon>
        <taxon>Thyridium</taxon>
    </lineage>
</organism>